<comment type="function">
    <text evidence="12">Catalyzes the initial step of the lipid cycle reactions in the biosynthesis of the cell wall peptidoglycan: transfers peptidoglycan precursor phospho-MurNAc-pentapeptide from UDP-MurNAc-pentapeptide onto the lipid carrier undecaprenyl phosphate, yielding undecaprenyl-pyrophosphoryl-MurNAc-pentapeptide, known as lipid I.</text>
</comment>
<dbReference type="InterPro" id="IPR000715">
    <property type="entry name" value="Glycosyl_transferase_4"/>
</dbReference>
<feature type="transmembrane region" description="Helical" evidence="12">
    <location>
        <begin position="28"/>
        <end position="50"/>
    </location>
</feature>
<dbReference type="GO" id="GO:0046872">
    <property type="term" value="F:metal ion binding"/>
    <property type="evidence" value="ECO:0007669"/>
    <property type="project" value="UniProtKB-KW"/>
</dbReference>
<evidence type="ECO:0000313" key="16">
    <source>
        <dbReference type="Proteomes" id="UP000270927"/>
    </source>
</evidence>
<dbReference type="GO" id="GO:0005886">
    <property type="term" value="C:plasma membrane"/>
    <property type="evidence" value="ECO:0007669"/>
    <property type="project" value="UniProtKB-SubCell"/>
</dbReference>
<feature type="binding site" evidence="14">
    <location>
        <position position="237"/>
    </location>
    <ligand>
        <name>Mg(2+)</name>
        <dbReference type="ChEBI" id="CHEBI:18420"/>
    </ligand>
</feature>
<evidence type="ECO:0000256" key="9">
    <source>
        <dbReference type="ARBA" id="ARBA00023136"/>
    </source>
</evidence>
<evidence type="ECO:0000256" key="10">
    <source>
        <dbReference type="ARBA" id="ARBA00023306"/>
    </source>
</evidence>
<dbReference type="Proteomes" id="UP000270927">
    <property type="component" value="Unassembled WGS sequence"/>
</dbReference>
<keyword evidence="9 12" id="KW-0472">Membrane</keyword>
<comment type="caution">
    <text evidence="15">The sequence shown here is derived from an EMBL/GenBank/DDBJ whole genome shotgun (WGS) entry which is preliminary data.</text>
</comment>
<evidence type="ECO:0000256" key="14">
    <source>
        <dbReference type="PIRSR" id="PIRSR600715-1"/>
    </source>
</evidence>
<evidence type="ECO:0000256" key="4">
    <source>
        <dbReference type="ARBA" id="ARBA00022679"/>
    </source>
</evidence>
<evidence type="ECO:0000256" key="13">
    <source>
        <dbReference type="NCBIfam" id="TIGR00445"/>
    </source>
</evidence>
<dbReference type="CDD" id="cd06852">
    <property type="entry name" value="GT_MraY"/>
    <property type="match status" value="1"/>
</dbReference>
<comment type="pathway">
    <text evidence="12">Cell wall biogenesis; peptidoglycan biosynthesis.</text>
</comment>
<feature type="transmembrane region" description="Helical" evidence="12">
    <location>
        <begin position="281"/>
        <end position="301"/>
    </location>
</feature>
<dbReference type="GO" id="GO:0008963">
    <property type="term" value="F:phospho-N-acetylmuramoyl-pentapeptide-transferase activity"/>
    <property type="evidence" value="ECO:0007669"/>
    <property type="project" value="UniProtKB-UniRule"/>
</dbReference>
<feature type="transmembrane region" description="Helical" evidence="12">
    <location>
        <begin position="333"/>
        <end position="355"/>
    </location>
</feature>
<dbReference type="GO" id="GO:0071555">
    <property type="term" value="P:cell wall organization"/>
    <property type="evidence" value="ECO:0007669"/>
    <property type="project" value="UniProtKB-KW"/>
</dbReference>
<comment type="catalytic activity">
    <reaction evidence="12">
        <text>UDP-N-acetyl-alpha-D-muramoyl-L-alanyl-gamma-D-glutamyl-meso-2,6-diaminopimeloyl-D-alanyl-D-alanine + di-trans,octa-cis-undecaprenyl phosphate = di-trans,octa-cis-undecaprenyl diphospho-N-acetyl-alpha-D-muramoyl-L-alanyl-D-glutamyl-meso-2,6-diaminopimeloyl-D-alanyl-D-alanine + UMP</text>
        <dbReference type="Rhea" id="RHEA:28386"/>
        <dbReference type="ChEBI" id="CHEBI:57865"/>
        <dbReference type="ChEBI" id="CHEBI:60392"/>
        <dbReference type="ChEBI" id="CHEBI:61386"/>
        <dbReference type="ChEBI" id="CHEBI:61387"/>
        <dbReference type="EC" id="2.7.8.13"/>
    </reaction>
</comment>
<dbReference type="InterPro" id="IPR018480">
    <property type="entry name" value="PNAcMuramoyl-5peptid_Trfase_CS"/>
</dbReference>
<dbReference type="EC" id="2.7.8.13" evidence="12 13"/>
<keyword evidence="3 12" id="KW-0132">Cell division</keyword>
<keyword evidence="16" id="KW-1185">Reference proteome</keyword>
<keyword evidence="6 12" id="KW-0133">Cell shape</keyword>
<dbReference type="Pfam" id="PF10555">
    <property type="entry name" value="MraY_sig1"/>
    <property type="match status" value="1"/>
</dbReference>
<keyword evidence="12 14" id="KW-0479">Metal-binding</keyword>
<keyword evidence="10 12" id="KW-0131">Cell cycle</keyword>
<feature type="transmembrane region" description="Helical" evidence="12">
    <location>
        <begin position="215"/>
        <end position="233"/>
    </location>
</feature>
<evidence type="ECO:0000256" key="7">
    <source>
        <dbReference type="ARBA" id="ARBA00022984"/>
    </source>
</evidence>
<evidence type="ECO:0000256" key="6">
    <source>
        <dbReference type="ARBA" id="ARBA00022960"/>
    </source>
</evidence>
<organism evidence="15 16">
    <name type="scientific">Candidatus Cardinium hertigii</name>
    <dbReference type="NCBI Taxonomy" id="247481"/>
    <lineage>
        <taxon>Bacteria</taxon>
        <taxon>Pseudomonadati</taxon>
        <taxon>Bacteroidota</taxon>
        <taxon>Cytophagia</taxon>
        <taxon>Cytophagales</taxon>
        <taxon>Amoebophilaceae</taxon>
        <taxon>Candidatus Cardinium</taxon>
    </lineage>
</organism>
<evidence type="ECO:0000256" key="8">
    <source>
        <dbReference type="ARBA" id="ARBA00022989"/>
    </source>
</evidence>
<dbReference type="GO" id="GO:0051992">
    <property type="term" value="F:UDP-N-acetylmuramoyl-L-alanyl-D-glutamyl-meso-2,6-diaminopimelyl-D-alanyl-D-alanine:undecaprenyl-phosphate transferase activity"/>
    <property type="evidence" value="ECO:0007669"/>
    <property type="project" value="RHEA"/>
</dbReference>
<reference evidence="15 16" key="1">
    <citation type="submission" date="2018-09" db="EMBL/GenBank/DDBJ databases">
        <title>Comparative Genomics of Wolbachia-Cardinium Dual Endosymbiosis in a Plant-Parasitic Nematode.</title>
        <authorList>
            <person name="Brown A.M.V."/>
            <person name="Wasala S.K."/>
            <person name="Howe D.K."/>
            <person name="Peetz A.B."/>
            <person name="Zasada I.A."/>
            <person name="Denver D.R."/>
        </authorList>
    </citation>
    <scope>NUCLEOTIDE SEQUENCE [LARGE SCALE GENOMIC DNA]</scope>
    <source>
        <strain evidence="15 16">Pp_1</strain>
    </source>
</reference>
<feature type="binding site" evidence="14">
    <location>
        <position position="312"/>
    </location>
    <ligand>
        <name>Mg(2+)</name>
        <dbReference type="ChEBI" id="CHEBI:18420"/>
    </ligand>
</feature>
<feature type="transmembrane region" description="Helical" evidence="12">
    <location>
        <begin position="71"/>
        <end position="94"/>
    </location>
</feature>
<dbReference type="InterPro" id="IPR003524">
    <property type="entry name" value="PNAcMuramoyl-5peptid_Trfase"/>
</dbReference>
<dbReference type="EMBL" id="RARA01000025">
    <property type="protein sequence ID" value="ROT47273.1"/>
    <property type="molecule type" value="Genomic_DNA"/>
</dbReference>
<evidence type="ECO:0000256" key="5">
    <source>
        <dbReference type="ARBA" id="ARBA00022692"/>
    </source>
</evidence>
<evidence type="ECO:0000313" key="15">
    <source>
        <dbReference type="EMBL" id="ROT47273.1"/>
    </source>
</evidence>
<dbReference type="PANTHER" id="PTHR22926">
    <property type="entry name" value="PHOSPHO-N-ACETYLMURAMOYL-PENTAPEPTIDE-TRANSFERASE"/>
    <property type="match status" value="1"/>
</dbReference>
<dbReference type="GO" id="GO:0009252">
    <property type="term" value="P:peptidoglycan biosynthetic process"/>
    <property type="evidence" value="ECO:0007669"/>
    <property type="project" value="UniProtKB-UniRule"/>
</dbReference>
<keyword evidence="12" id="KW-1003">Cell membrane</keyword>
<protein>
    <recommendedName>
        <fullName evidence="12 13">Phospho-N-acetylmuramoyl-pentapeptide-transferase</fullName>
        <ecNumber evidence="12 13">2.7.8.13</ecNumber>
    </recommendedName>
    <alternativeName>
        <fullName evidence="12">UDP-MurNAc-pentapeptide phosphotransferase</fullName>
    </alternativeName>
</protein>
<dbReference type="Pfam" id="PF00953">
    <property type="entry name" value="Glycos_transf_4"/>
    <property type="match status" value="1"/>
</dbReference>
<feature type="transmembrane region" description="Helical" evidence="12">
    <location>
        <begin position="245"/>
        <end position="269"/>
    </location>
</feature>
<evidence type="ECO:0000256" key="12">
    <source>
        <dbReference type="HAMAP-Rule" id="MF_00038"/>
    </source>
</evidence>
<evidence type="ECO:0000256" key="3">
    <source>
        <dbReference type="ARBA" id="ARBA00022618"/>
    </source>
</evidence>
<dbReference type="PANTHER" id="PTHR22926:SF5">
    <property type="entry name" value="PHOSPHO-N-ACETYLMURAMOYL-PENTAPEPTIDE-TRANSFERASE HOMOLOG"/>
    <property type="match status" value="1"/>
</dbReference>
<keyword evidence="8 12" id="KW-1133">Transmembrane helix</keyword>
<name>A0A3N2QBS7_9BACT</name>
<gene>
    <name evidence="12" type="primary">mraY</name>
    <name evidence="15" type="ORF">EDM02_03935</name>
</gene>
<evidence type="ECO:0000256" key="1">
    <source>
        <dbReference type="ARBA" id="ARBA00004141"/>
    </source>
</evidence>
<sequence>MLYYLFKFLHTAFHLPGTGLFKYISFRAAMATLSSFAITFLLGELFIDFLKRRQIIESNRALGFKEEKEAVKANTPTMGGFLIILATVIPTLLFAQLHNIYIILLLITTVWMGLVGCFDDYIKVFKKQKNGLSGWIKLLGQITLGCMVGSTLYFHKDVVIRELSTPSYERFTVSEDKVAATTYNDIKSTKTTIPFFKGNELDYTKISTILWGSESYTWLLYIAIVTFIIAAVSNGTNLTDGLDGLAASTSMIVSATLAILAYLSGHIIFAKYLNIMYIPNLGELTIFCCAFVGACMGFLWYNAYPAQVFMGDTGSLTIGAIIAVLAICIRKELLIPILCGIFLLENVSVILQTSYFKYSKRRYGTGRRIFRMAPLHHHYQKLGWHESKIVTRFLILSLLFAIATLITLKIR</sequence>
<keyword evidence="4 12" id="KW-0808">Transferase</keyword>
<comment type="subcellular location">
    <subcellularLocation>
        <location evidence="12">Cell membrane</location>
        <topology evidence="12">Multi-pass membrane protein</topology>
    </subcellularLocation>
    <subcellularLocation>
        <location evidence="1">Membrane</location>
        <topology evidence="1">Multi-pass membrane protein</topology>
    </subcellularLocation>
</comment>
<comment type="similarity">
    <text evidence="2 12">Belongs to the glycosyltransferase 4 family. MraY subfamily.</text>
</comment>
<keyword evidence="5 12" id="KW-0812">Transmembrane</keyword>
<feature type="transmembrane region" description="Helical" evidence="12">
    <location>
        <begin position="389"/>
        <end position="408"/>
    </location>
</feature>
<dbReference type="PROSITE" id="PS01348">
    <property type="entry name" value="MRAY_2"/>
    <property type="match status" value="1"/>
</dbReference>
<dbReference type="OrthoDB" id="9805475at2"/>
<comment type="cofactor">
    <cofactor evidence="12 14">
        <name>Mg(2+)</name>
        <dbReference type="ChEBI" id="CHEBI:18420"/>
    </cofactor>
</comment>
<keyword evidence="12 14" id="KW-0460">Magnesium</keyword>
<dbReference type="UniPathway" id="UPA00219"/>
<dbReference type="NCBIfam" id="TIGR00445">
    <property type="entry name" value="mraY"/>
    <property type="match status" value="1"/>
</dbReference>
<dbReference type="GO" id="GO:0051301">
    <property type="term" value="P:cell division"/>
    <property type="evidence" value="ECO:0007669"/>
    <property type="project" value="UniProtKB-KW"/>
</dbReference>
<accession>A0A3N2QBS7</accession>
<dbReference type="HAMAP" id="MF_00038">
    <property type="entry name" value="MraY"/>
    <property type="match status" value="1"/>
</dbReference>
<keyword evidence="11 12" id="KW-0961">Cell wall biogenesis/degradation</keyword>
<proteinExistence type="inferred from homology"/>
<dbReference type="GO" id="GO:0008360">
    <property type="term" value="P:regulation of cell shape"/>
    <property type="evidence" value="ECO:0007669"/>
    <property type="project" value="UniProtKB-KW"/>
</dbReference>
<feature type="transmembrane region" description="Helical" evidence="12">
    <location>
        <begin position="100"/>
        <end position="122"/>
    </location>
</feature>
<evidence type="ECO:0000256" key="2">
    <source>
        <dbReference type="ARBA" id="ARBA00005583"/>
    </source>
</evidence>
<feature type="transmembrane region" description="Helical" evidence="12">
    <location>
        <begin position="307"/>
        <end position="326"/>
    </location>
</feature>
<keyword evidence="7 12" id="KW-0573">Peptidoglycan synthesis</keyword>
<dbReference type="RefSeq" id="WP_123663216.1">
    <property type="nucleotide sequence ID" value="NZ_RARA01000025.1"/>
</dbReference>
<evidence type="ECO:0000256" key="11">
    <source>
        <dbReference type="ARBA" id="ARBA00023316"/>
    </source>
</evidence>
<dbReference type="AlphaFoldDB" id="A0A3N2QBS7"/>